<dbReference type="Gene3D" id="2.70.130.10">
    <property type="entry name" value="Mannose-6-phosphate receptor binding domain"/>
    <property type="match status" value="1"/>
</dbReference>
<dbReference type="GO" id="GO:0006622">
    <property type="term" value="P:protein targeting to lysosome"/>
    <property type="evidence" value="ECO:0007669"/>
    <property type="project" value="InterPro"/>
</dbReference>
<keyword evidence="3 9" id="KW-0812">Transmembrane</keyword>
<evidence type="ECO:0000313" key="14">
    <source>
        <dbReference type="EMBL" id="CAF0864400.1"/>
    </source>
</evidence>
<feature type="chain" id="PRO_5035597162" description="MRH domain-containing protein" evidence="10">
    <location>
        <begin position="18"/>
        <end position="252"/>
    </location>
</feature>
<evidence type="ECO:0000313" key="16">
    <source>
        <dbReference type="Proteomes" id="UP000663877"/>
    </source>
</evidence>
<dbReference type="EMBL" id="CAJNOI010000005">
    <property type="protein sequence ID" value="CAF0750912.1"/>
    <property type="molecule type" value="Genomic_DNA"/>
</dbReference>
<evidence type="ECO:0000256" key="6">
    <source>
        <dbReference type="ARBA" id="ARBA00023136"/>
    </source>
</evidence>
<dbReference type="PROSITE" id="PS51914">
    <property type="entry name" value="MRH"/>
    <property type="match status" value="1"/>
</dbReference>
<dbReference type="EMBL" id="CAJNOM010000032">
    <property type="protein sequence ID" value="CAF0864400.1"/>
    <property type="molecule type" value="Genomic_DNA"/>
</dbReference>
<evidence type="ECO:0000313" key="13">
    <source>
        <dbReference type="EMBL" id="CAF0823881.1"/>
    </source>
</evidence>
<comment type="caution">
    <text evidence="12">The sequence shown here is derived from an EMBL/GenBank/DDBJ whole genome shotgun (WGS) entry which is preliminary data.</text>
</comment>
<dbReference type="PANTHER" id="PTHR15071:SF29">
    <property type="entry name" value="CATION-DEPENDENT MANNOSE-6-PHOSPHATE RECEPTOR"/>
    <property type="match status" value="1"/>
</dbReference>
<organism evidence="12 16">
    <name type="scientific">Adineta steineri</name>
    <dbReference type="NCBI Taxonomy" id="433720"/>
    <lineage>
        <taxon>Eukaryota</taxon>
        <taxon>Metazoa</taxon>
        <taxon>Spiralia</taxon>
        <taxon>Gnathifera</taxon>
        <taxon>Rotifera</taxon>
        <taxon>Eurotatoria</taxon>
        <taxon>Bdelloidea</taxon>
        <taxon>Adinetida</taxon>
        <taxon>Adinetidae</taxon>
        <taxon>Adineta</taxon>
    </lineage>
</organism>
<evidence type="ECO:0000313" key="12">
    <source>
        <dbReference type="EMBL" id="CAF0750912.1"/>
    </source>
</evidence>
<evidence type="ECO:0000256" key="4">
    <source>
        <dbReference type="ARBA" id="ARBA00022729"/>
    </source>
</evidence>
<gene>
    <name evidence="12" type="ORF">BJG266_LOCUS2443</name>
    <name evidence="13" type="ORF">QVE165_LOCUS5415</name>
    <name evidence="14" type="ORF">QVE165_LOCUS7550</name>
</gene>
<dbReference type="Proteomes" id="UP000663877">
    <property type="component" value="Unassembled WGS sequence"/>
</dbReference>
<dbReference type="InterPro" id="IPR000296">
    <property type="entry name" value="Man-6-P_rcpt_cation_dep"/>
</dbReference>
<dbReference type="OrthoDB" id="29460at2759"/>
<keyword evidence="5 9" id="KW-1133">Transmembrane helix</keyword>
<comment type="subcellular location">
    <subcellularLocation>
        <location evidence="1">Endomembrane system</location>
    </subcellularLocation>
</comment>
<dbReference type="EMBL" id="CAJNOM010000021">
    <property type="protein sequence ID" value="CAF0823881.1"/>
    <property type="molecule type" value="Genomic_DNA"/>
</dbReference>
<feature type="signal peptide" evidence="10">
    <location>
        <begin position="1"/>
        <end position="17"/>
    </location>
</feature>
<protein>
    <recommendedName>
        <fullName evidence="11">MRH domain-containing protein</fullName>
    </recommendedName>
</protein>
<dbReference type="InterPro" id="IPR044865">
    <property type="entry name" value="MRH_dom"/>
</dbReference>
<evidence type="ECO:0000256" key="1">
    <source>
        <dbReference type="ARBA" id="ARBA00004308"/>
    </source>
</evidence>
<keyword evidence="2" id="KW-0813">Transport</keyword>
<dbReference type="InterPro" id="IPR028927">
    <property type="entry name" value="Man-6-P_rcpt"/>
</dbReference>
<evidence type="ECO:0000256" key="9">
    <source>
        <dbReference type="SAM" id="Phobius"/>
    </source>
</evidence>
<dbReference type="GO" id="GO:0005768">
    <property type="term" value="C:endosome"/>
    <property type="evidence" value="ECO:0007669"/>
    <property type="project" value="InterPro"/>
</dbReference>
<keyword evidence="6 9" id="KW-0472">Membrane</keyword>
<keyword evidence="8" id="KW-0325">Glycoprotein</keyword>
<evidence type="ECO:0000256" key="10">
    <source>
        <dbReference type="SAM" id="SignalP"/>
    </source>
</evidence>
<dbReference type="SUPFAM" id="SSF50911">
    <property type="entry name" value="Mannose 6-phosphate receptor domain"/>
    <property type="match status" value="1"/>
</dbReference>
<evidence type="ECO:0000313" key="15">
    <source>
        <dbReference type="Proteomes" id="UP000663832"/>
    </source>
</evidence>
<dbReference type="Proteomes" id="UP000663832">
    <property type="component" value="Unassembled WGS sequence"/>
</dbReference>
<keyword evidence="15" id="KW-1185">Reference proteome</keyword>
<reference evidence="12" key="1">
    <citation type="submission" date="2021-02" db="EMBL/GenBank/DDBJ databases">
        <authorList>
            <person name="Nowell W R."/>
        </authorList>
    </citation>
    <scope>NUCLEOTIDE SEQUENCE</scope>
</reference>
<evidence type="ECO:0000259" key="11">
    <source>
        <dbReference type="PROSITE" id="PS51914"/>
    </source>
</evidence>
<dbReference type="InterPro" id="IPR009011">
    <property type="entry name" value="Man6P_isomerase_rcpt-bd_dom_sf"/>
</dbReference>
<keyword evidence="4 10" id="KW-0732">Signal</keyword>
<name>A0A813PMD2_9BILA</name>
<dbReference type="Pfam" id="PF02157">
    <property type="entry name" value="Man-6-P_recep"/>
    <property type="match status" value="1"/>
</dbReference>
<dbReference type="PANTHER" id="PTHR15071">
    <property type="entry name" value="MANNOSE-6-PHOSPHATE RECEPTOR FAMILY MEMBER"/>
    <property type="match status" value="1"/>
</dbReference>
<proteinExistence type="predicted"/>
<accession>A0A813PMD2</accession>
<evidence type="ECO:0000256" key="7">
    <source>
        <dbReference type="ARBA" id="ARBA00023157"/>
    </source>
</evidence>
<feature type="transmembrane region" description="Helical" evidence="9">
    <location>
        <begin position="169"/>
        <end position="192"/>
    </location>
</feature>
<evidence type="ECO:0000256" key="2">
    <source>
        <dbReference type="ARBA" id="ARBA00022448"/>
    </source>
</evidence>
<dbReference type="PRINTS" id="PR00715">
    <property type="entry name" value="MAN6PRECEPTR"/>
</dbReference>
<evidence type="ECO:0000256" key="5">
    <source>
        <dbReference type="ARBA" id="ARBA00022989"/>
    </source>
</evidence>
<feature type="domain" description="MRH" evidence="11">
    <location>
        <begin position="42"/>
        <end position="157"/>
    </location>
</feature>
<dbReference type="AlphaFoldDB" id="A0A813PMD2"/>
<evidence type="ECO:0000256" key="8">
    <source>
        <dbReference type="ARBA" id="ARBA00023180"/>
    </source>
</evidence>
<dbReference type="GO" id="GO:0019904">
    <property type="term" value="F:protein domain specific binding"/>
    <property type="evidence" value="ECO:0007669"/>
    <property type="project" value="InterPro"/>
</dbReference>
<sequence length="252" mass="28171">MRIAFLFIAYCCSYVYGGCNFRADKHTQRFQDQMKTWKIFEKQLTVSSGALTYSVGICKSPINATDSSAIIQQGTNISNILGRMDRVNLVGTDNWILLTYENGDPYINICDNSSRTASIMFSCGPNMNNISILQEHTDSDTHCNCMFQLQVPEMCPIVKKVEDKLSGGAIFLIIFFSVATAYLVIGGTYLHVKRGARGLDRIPNLEMWRKLGQLSADGCDFCCRCERATPRAGYLLEESGLDYRGDDDILSP</sequence>
<evidence type="ECO:0000256" key="3">
    <source>
        <dbReference type="ARBA" id="ARBA00022692"/>
    </source>
</evidence>
<dbReference type="GO" id="GO:0005802">
    <property type="term" value="C:trans-Golgi network"/>
    <property type="evidence" value="ECO:0007669"/>
    <property type="project" value="TreeGrafter"/>
</dbReference>
<keyword evidence="7" id="KW-1015">Disulfide bond</keyword>